<reference evidence="1 2" key="1">
    <citation type="submission" date="2019-07" db="EMBL/GenBank/DDBJ databases">
        <title>Whole genome shotgun sequence of Kocuria turfanensis NBRC 107627.</title>
        <authorList>
            <person name="Hosoyama A."/>
            <person name="Uohara A."/>
            <person name="Ohji S."/>
            <person name="Ichikawa N."/>
        </authorList>
    </citation>
    <scope>NUCLEOTIDE SEQUENCE [LARGE SCALE GENOMIC DNA]</scope>
    <source>
        <strain evidence="1 2">NBRC 107627</strain>
    </source>
</reference>
<dbReference type="Proteomes" id="UP000321103">
    <property type="component" value="Unassembled WGS sequence"/>
</dbReference>
<comment type="caution">
    <text evidence="1">The sequence shown here is derived from an EMBL/GenBank/DDBJ whole genome shotgun (WGS) entry which is preliminary data.</text>
</comment>
<keyword evidence="2" id="KW-1185">Reference proteome</keyword>
<proteinExistence type="predicted"/>
<dbReference type="EMBL" id="BJZS01000026">
    <property type="protein sequence ID" value="GEO94713.1"/>
    <property type="molecule type" value="Genomic_DNA"/>
</dbReference>
<organism evidence="1 2">
    <name type="scientific">Kocuria turfanensis</name>
    <dbReference type="NCBI Taxonomy" id="388357"/>
    <lineage>
        <taxon>Bacteria</taxon>
        <taxon>Bacillati</taxon>
        <taxon>Actinomycetota</taxon>
        <taxon>Actinomycetes</taxon>
        <taxon>Micrococcales</taxon>
        <taxon>Micrococcaceae</taxon>
        <taxon>Kocuria</taxon>
    </lineage>
</organism>
<gene>
    <name evidence="1" type="ORF">KTU01_08360</name>
</gene>
<name>A0A512IAJ7_9MICC</name>
<sequence>MLNKGGAVYVGARAVVIPARSGSSGEPTTRRVVVSSDRRSFTLDDGQVYHRLSGALWSKRYSLDIGTLLVRQAYTEGAGLFDSLWRSATDPAPRTVAEIAYDQDRVITEALRAHHRIPPWSRADFYYDVARSREALAELSEDFAKIPDEKFWSVVERHRRTPEEISGLNQPVGPDCLTTEHGTCDRCRPVHVWAWVAERRWTHHGGDPAEVYDVAALLAALERLDPAHQHTPGAVLSGILDEHHDHDRRASR</sequence>
<evidence type="ECO:0000313" key="1">
    <source>
        <dbReference type="EMBL" id="GEO94713.1"/>
    </source>
</evidence>
<evidence type="ECO:0000313" key="2">
    <source>
        <dbReference type="Proteomes" id="UP000321103"/>
    </source>
</evidence>
<dbReference type="STRING" id="388357.GCA_001580365_03358"/>
<dbReference type="AlphaFoldDB" id="A0A512IAJ7"/>
<protein>
    <submittedName>
        <fullName evidence="1">Uncharacterized protein</fullName>
    </submittedName>
</protein>
<accession>A0A512IAJ7</accession>